<accession>A0A1H1YN59</accession>
<dbReference type="PANTHER" id="PTHR45228:SF4">
    <property type="entry name" value="LIPOPROTEIN"/>
    <property type="match status" value="1"/>
</dbReference>
<keyword evidence="2" id="KW-0472">Membrane</keyword>
<dbReference type="CDD" id="cd00077">
    <property type="entry name" value="HDc"/>
    <property type="match status" value="1"/>
</dbReference>
<dbReference type="PANTHER" id="PTHR45228">
    <property type="entry name" value="CYCLIC DI-GMP PHOSPHODIESTERASE TM_0186-RELATED"/>
    <property type="match status" value="1"/>
</dbReference>
<name>A0A1H1YN59_9ACTN</name>
<protein>
    <submittedName>
        <fullName evidence="5">HD domain-containing protein</fullName>
    </submittedName>
</protein>
<dbReference type="STRING" id="117157.SAMN04489717_5591"/>
<reference evidence="5 6" key="1">
    <citation type="submission" date="2016-10" db="EMBL/GenBank/DDBJ databases">
        <authorList>
            <person name="de Groot N.N."/>
        </authorList>
    </citation>
    <scope>NUCLEOTIDE SEQUENCE [LARGE SCALE GENOMIC DNA]</scope>
    <source>
        <strain evidence="5 6">DSM 22024</strain>
    </source>
</reference>
<dbReference type="SUPFAM" id="SSF109604">
    <property type="entry name" value="HD-domain/PDEase-like"/>
    <property type="match status" value="1"/>
</dbReference>
<gene>
    <name evidence="5" type="ORF">SAMN04489717_5591</name>
</gene>
<keyword evidence="6" id="KW-1185">Reference proteome</keyword>
<dbReference type="InterPro" id="IPR003607">
    <property type="entry name" value="HD/PDEase_dom"/>
</dbReference>
<evidence type="ECO:0000259" key="4">
    <source>
        <dbReference type="PROSITE" id="PS51832"/>
    </source>
</evidence>
<evidence type="ECO:0000313" key="5">
    <source>
        <dbReference type="EMBL" id="SDT22834.1"/>
    </source>
</evidence>
<evidence type="ECO:0000259" key="3">
    <source>
        <dbReference type="PROSITE" id="PS51831"/>
    </source>
</evidence>
<evidence type="ECO:0000313" key="6">
    <source>
        <dbReference type="Proteomes" id="UP000198983"/>
    </source>
</evidence>
<dbReference type="RefSeq" id="WP_092656570.1">
    <property type="nucleotide sequence ID" value="NZ_LT629732.1"/>
</dbReference>
<dbReference type="Proteomes" id="UP000198983">
    <property type="component" value="Chromosome I"/>
</dbReference>
<dbReference type="InterPro" id="IPR006674">
    <property type="entry name" value="HD_domain"/>
</dbReference>
<feature type="domain" description="HD" evidence="3">
    <location>
        <begin position="242"/>
        <end position="364"/>
    </location>
</feature>
<dbReference type="InterPro" id="IPR052020">
    <property type="entry name" value="Cyclic_di-GMP/3'3'-cGAMP_PDE"/>
</dbReference>
<dbReference type="Pfam" id="PF13487">
    <property type="entry name" value="HD_5"/>
    <property type="match status" value="1"/>
</dbReference>
<feature type="transmembrane region" description="Helical" evidence="2">
    <location>
        <begin position="96"/>
        <end position="116"/>
    </location>
</feature>
<dbReference type="PROSITE" id="PS51831">
    <property type="entry name" value="HD"/>
    <property type="match status" value="1"/>
</dbReference>
<feature type="region of interest" description="Disordered" evidence="1">
    <location>
        <begin position="407"/>
        <end position="447"/>
    </location>
</feature>
<dbReference type="OrthoDB" id="9802066at2"/>
<dbReference type="SMART" id="SM00471">
    <property type="entry name" value="HDc"/>
    <property type="match status" value="1"/>
</dbReference>
<feature type="transmembrane region" description="Helical" evidence="2">
    <location>
        <begin position="131"/>
        <end position="156"/>
    </location>
</feature>
<feature type="transmembrane region" description="Helical" evidence="2">
    <location>
        <begin position="168"/>
        <end position="192"/>
    </location>
</feature>
<sequence length="447" mass="48693">MPRRSTRVYVLGLCVVAGVISVLSVANVSRPTDIVWFALLVLLTEQLKSRLGRNVIVSLTSVVAVATYPVLGMWGAPALIGALFATRHDNPVFKRAYNVAQNVVCTFIGGFTYITLGGEVGDLARDSFPQILVQITAAIVAYHVANATLLIGVLWLDGGRAPVRALRANFFEVFLSFLGYSYLGLLLAVLWLGQLGPFAGLLLLVPLLVARWAFAQYAAEQKSHQSTLQALAQAIETKDLYTRGHGERVARAARLLGTQMGWDGDRLDAVAEAGLLHDVGKIGVPTRILQKDGRLTEEEFEAIKQHPLHGVEVVGDIAFLEDARAGIMHHHERYDGTGYPSGLRAGDIPVFARVLSISDAFDCMTSVRSYRAARPVPEALDELRRCRGSHFDPELVDKFVTAVEREGWQPAPAQPVQPTPAARQKVLFDHDDPVHPPQVEGSAEANS</sequence>
<feature type="transmembrane region" description="Helical" evidence="2">
    <location>
        <begin position="55"/>
        <end position="84"/>
    </location>
</feature>
<dbReference type="InterPro" id="IPR037522">
    <property type="entry name" value="HD_GYP_dom"/>
</dbReference>
<dbReference type="PROSITE" id="PS51832">
    <property type="entry name" value="HD_GYP"/>
    <property type="match status" value="1"/>
</dbReference>
<organism evidence="5 6">
    <name type="scientific">Actinopolymorpha singaporensis</name>
    <dbReference type="NCBI Taxonomy" id="117157"/>
    <lineage>
        <taxon>Bacteria</taxon>
        <taxon>Bacillati</taxon>
        <taxon>Actinomycetota</taxon>
        <taxon>Actinomycetes</taxon>
        <taxon>Propionibacteriales</taxon>
        <taxon>Actinopolymorphaceae</taxon>
        <taxon>Actinopolymorpha</taxon>
    </lineage>
</organism>
<proteinExistence type="predicted"/>
<keyword evidence="2" id="KW-0812">Transmembrane</keyword>
<dbReference type="EMBL" id="LT629732">
    <property type="protein sequence ID" value="SDT22834.1"/>
    <property type="molecule type" value="Genomic_DNA"/>
</dbReference>
<dbReference type="Gene3D" id="1.10.3210.10">
    <property type="entry name" value="Hypothetical protein af1432"/>
    <property type="match status" value="1"/>
</dbReference>
<feature type="domain" description="HD-GYP" evidence="4">
    <location>
        <begin position="220"/>
        <end position="415"/>
    </location>
</feature>
<keyword evidence="2" id="KW-1133">Transmembrane helix</keyword>
<dbReference type="AlphaFoldDB" id="A0A1H1YN59"/>
<evidence type="ECO:0000256" key="2">
    <source>
        <dbReference type="SAM" id="Phobius"/>
    </source>
</evidence>
<evidence type="ECO:0000256" key="1">
    <source>
        <dbReference type="SAM" id="MobiDB-lite"/>
    </source>
</evidence>
<feature type="transmembrane region" description="Helical" evidence="2">
    <location>
        <begin position="198"/>
        <end position="219"/>
    </location>
</feature>